<protein>
    <recommendedName>
        <fullName evidence="2">VPS9 domain-containing protein</fullName>
    </recommendedName>
</protein>
<dbReference type="PROSITE" id="PS51205">
    <property type="entry name" value="VPS9"/>
    <property type="match status" value="1"/>
</dbReference>
<dbReference type="InterPro" id="IPR036770">
    <property type="entry name" value="Ankyrin_rpt-contain_sf"/>
</dbReference>
<dbReference type="InterPro" id="IPR051248">
    <property type="entry name" value="UPF0507/Ank_repeat_27"/>
</dbReference>
<dbReference type="SMART" id="SM00248">
    <property type="entry name" value="ANK"/>
    <property type="match status" value="4"/>
</dbReference>
<dbReference type="GO" id="GO:0000149">
    <property type="term" value="F:SNARE binding"/>
    <property type="evidence" value="ECO:0007669"/>
    <property type="project" value="TreeGrafter"/>
</dbReference>
<dbReference type="Pfam" id="PF02204">
    <property type="entry name" value="VPS9"/>
    <property type="match status" value="1"/>
</dbReference>
<dbReference type="Gene3D" id="1.20.1050.80">
    <property type="entry name" value="VPS9 domain"/>
    <property type="match status" value="1"/>
</dbReference>
<dbReference type="SUPFAM" id="SSF48403">
    <property type="entry name" value="Ankyrin repeat"/>
    <property type="match status" value="1"/>
</dbReference>
<accession>A0A642USW7</accession>
<gene>
    <name evidence="3" type="ORF">TRICI_005414</name>
</gene>
<comment type="caution">
    <text evidence="3">The sequence shown here is derived from an EMBL/GenBank/DDBJ whole genome shotgun (WGS) entry which is preliminary data.</text>
</comment>
<dbReference type="GO" id="GO:0030133">
    <property type="term" value="C:transport vesicle"/>
    <property type="evidence" value="ECO:0007669"/>
    <property type="project" value="TreeGrafter"/>
</dbReference>
<dbReference type="PANTHER" id="PTHR24170">
    <property type="entry name" value="ANKYRIN REPEAT DOMAIN-CONTAINING PROTEIN 27"/>
    <property type="match status" value="1"/>
</dbReference>
<dbReference type="InterPro" id="IPR037191">
    <property type="entry name" value="VPS9_dom_sf"/>
</dbReference>
<dbReference type="SUPFAM" id="SSF109993">
    <property type="entry name" value="VPS9 domain"/>
    <property type="match status" value="1"/>
</dbReference>
<evidence type="ECO:0000313" key="3">
    <source>
        <dbReference type="EMBL" id="KAA8904717.1"/>
    </source>
</evidence>
<sequence length="755" mass="84799">MMLVNLLNPLLNALFNHPSPSSKIKDIVHTISTSTGYTILVPQTDKLEWCVDKDTSLPFRDLCLNEDFIASHIIQVPVSSRNHQRARYLHTLNGRTVVIKDNEIFTHKGFKSYAKAKIVSEYLFNPGLKGSVPSDGQFVVYEIDTSLVGSPMLSKEVSPTISSRYQLLPTINEKSKPKKTRGVKIRDDDGSAKHNFETLLAKYPVLGRQLFGPLSLLIDNFDTTQCNSEEELLNALDNAVEVSIQIFQSGDTNVINSMVSENDLSGEDITDLLHVYVESYVCRKLWDRLVAIRKDKDEEIFKAASKIKNVDIAQIGLPPFARAELLRLDKAVAGAVREINKLPSCFGTDAKIDVLLSALNVLSGNSSGHSSSSATGHKDDLLADERLKVNGRENMNGSGEEDNSKISVNADILVSLMVLVLARSSLENLDSELFYIKNFTYRETGSGTLGYALLTLEGVLYHITHETDKLVELSSANEALWDAIKDKRDFSAHMETVKSAVHDWQSVFQSRTSSGESALMLAVQSQNLLAVQGLLALPDVMTTEYILSDKTDDQTTLLLAAVQSGNKEIINMLLERLDELPDEQQREYFAYEDQWKRSLGHYLFHAPWIIKRVGSYVDWNKKDINGQTPLFALCRCYDHPQYHELLDLGFQAWSENSGKLDVLEHIDNRGNTLLHIMKDRQALEKVMRYKVDVNWPNDRGLTPLMIYSKYSRMSAILLLRQNPQLDIERTDNRGLTALEIAKDPQTLSLLDGKFG</sequence>
<dbReference type="GO" id="GO:0097422">
    <property type="term" value="C:tubular endosome"/>
    <property type="evidence" value="ECO:0007669"/>
    <property type="project" value="TreeGrafter"/>
</dbReference>
<dbReference type="PANTHER" id="PTHR24170:SF1">
    <property type="entry name" value="DOMAIN PROTEIN, PUTATIVE (AFU_ORTHOLOGUE AFUA_1G09870)-RELATED"/>
    <property type="match status" value="1"/>
</dbReference>
<proteinExistence type="inferred from homology"/>
<reference evidence="3" key="1">
    <citation type="journal article" date="2019" name="G3 (Bethesda)">
        <title>Genome Assemblies of Two Rare Opportunistic Yeast Pathogens: Diutina rugosa (syn. Candida rugosa) and Trichomonascus ciferrii (syn. Candida ciferrii).</title>
        <authorList>
            <person name="Mixao V."/>
            <person name="Saus E."/>
            <person name="Hansen A.P."/>
            <person name="Lass-Florl C."/>
            <person name="Gabaldon T."/>
        </authorList>
    </citation>
    <scope>NUCLEOTIDE SEQUENCE</scope>
    <source>
        <strain evidence="3">CBS 4856</strain>
    </source>
</reference>
<dbReference type="Pfam" id="PF13857">
    <property type="entry name" value="Ank_5"/>
    <property type="match status" value="1"/>
</dbReference>
<dbReference type="Gene3D" id="1.25.40.20">
    <property type="entry name" value="Ankyrin repeat-containing domain"/>
    <property type="match status" value="2"/>
</dbReference>
<organism evidence="3 4">
    <name type="scientific">Trichomonascus ciferrii</name>
    <dbReference type="NCBI Taxonomy" id="44093"/>
    <lineage>
        <taxon>Eukaryota</taxon>
        <taxon>Fungi</taxon>
        <taxon>Dikarya</taxon>
        <taxon>Ascomycota</taxon>
        <taxon>Saccharomycotina</taxon>
        <taxon>Dipodascomycetes</taxon>
        <taxon>Dipodascales</taxon>
        <taxon>Trichomonascaceae</taxon>
        <taxon>Trichomonascus</taxon>
        <taxon>Trichomonascus ciferrii complex</taxon>
    </lineage>
</organism>
<dbReference type="GO" id="GO:0005886">
    <property type="term" value="C:plasma membrane"/>
    <property type="evidence" value="ECO:0007669"/>
    <property type="project" value="TreeGrafter"/>
</dbReference>
<dbReference type="EMBL" id="SWFS01000425">
    <property type="protein sequence ID" value="KAA8904717.1"/>
    <property type="molecule type" value="Genomic_DNA"/>
</dbReference>
<name>A0A642USW7_9ASCO</name>
<dbReference type="OrthoDB" id="7464126at2759"/>
<evidence type="ECO:0000256" key="1">
    <source>
        <dbReference type="ARBA" id="ARBA00007428"/>
    </source>
</evidence>
<feature type="domain" description="VPS9" evidence="2">
    <location>
        <begin position="294"/>
        <end position="472"/>
    </location>
</feature>
<dbReference type="AlphaFoldDB" id="A0A642USW7"/>
<keyword evidence="4" id="KW-1185">Reference proteome</keyword>
<dbReference type="InterPro" id="IPR003123">
    <property type="entry name" value="VPS9"/>
</dbReference>
<comment type="similarity">
    <text evidence="1">Belongs to the UPF0507 family.</text>
</comment>
<evidence type="ECO:0000259" key="2">
    <source>
        <dbReference type="PROSITE" id="PS51205"/>
    </source>
</evidence>
<evidence type="ECO:0000313" key="4">
    <source>
        <dbReference type="Proteomes" id="UP000761534"/>
    </source>
</evidence>
<dbReference type="VEuPathDB" id="FungiDB:TRICI_005414"/>
<dbReference type="GO" id="GO:0005770">
    <property type="term" value="C:late endosome"/>
    <property type="evidence" value="ECO:0007669"/>
    <property type="project" value="TreeGrafter"/>
</dbReference>
<dbReference type="GO" id="GO:0005085">
    <property type="term" value="F:guanyl-nucleotide exchange factor activity"/>
    <property type="evidence" value="ECO:0007669"/>
    <property type="project" value="TreeGrafter"/>
</dbReference>
<dbReference type="Proteomes" id="UP000761534">
    <property type="component" value="Unassembled WGS sequence"/>
</dbReference>
<dbReference type="GO" id="GO:0045022">
    <property type="term" value="P:early endosome to late endosome transport"/>
    <property type="evidence" value="ECO:0007669"/>
    <property type="project" value="TreeGrafter"/>
</dbReference>
<dbReference type="InterPro" id="IPR002110">
    <property type="entry name" value="Ankyrin_rpt"/>
</dbReference>
<dbReference type="GO" id="GO:0005769">
    <property type="term" value="C:early endosome"/>
    <property type="evidence" value="ECO:0007669"/>
    <property type="project" value="TreeGrafter"/>
</dbReference>